<sequence>MHRLSVSFYRKSRAPPLNSPSSAAIDRCPQDQINFAKYSLADRGSVTHVTLVSESTYRYEPVYDDDDEFSLRI</sequence>
<protein>
    <submittedName>
        <fullName evidence="2">Uncharacterized protein</fullName>
    </submittedName>
</protein>
<dbReference type="EMBL" id="OZ023707">
    <property type="protein sequence ID" value="CAK9878476.1"/>
    <property type="molecule type" value="Genomic_DNA"/>
</dbReference>
<proteinExistence type="predicted"/>
<accession>A0ABP1BR06</accession>
<gene>
    <name evidence="2" type="ORF">CSSPJE1EN2_LOCUS20262</name>
</gene>
<keyword evidence="3" id="KW-1185">Reference proteome</keyword>
<evidence type="ECO:0000256" key="1">
    <source>
        <dbReference type="SAM" id="MobiDB-lite"/>
    </source>
</evidence>
<evidence type="ECO:0000313" key="3">
    <source>
        <dbReference type="Proteomes" id="UP001497522"/>
    </source>
</evidence>
<dbReference type="Proteomes" id="UP001497522">
    <property type="component" value="Chromosome 6"/>
</dbReference>
<feature type="region of interest" description="Disordered" evidence="1">
    <location>
        <begin position="1"/>
        <end position="23"/>
    </location>
</feature>
<organism evidence="2 3">
    <name type="scientific">Sphagnum jensenii</name>
    <dbReference type="NCBI Taxonomy" id="128206"/>
    <lineage>
        <taxon>Eukaryota</taxon>
        <taxon>Viridiplantae</taxon>
        <taxon>Streptophyta</taxon>
        <taxon>Embryophyta</taxon>
        <taxon>Bryophyta</taxon>
        <taxon>Sphagnophytina</taxon>
        <taxon>Sphagnopsida</taxon>
        <taxon>Sphagnales</taxon>
        <taxon>Sphagnaceae</taxon>
        <taxon>Sphagnum</taxon>
    </lineage>
</organism>
<evidence type="ECO:0000313" key="2">
    <source>
        <dbReference type="EMBL" id="CAK9878476.1"/>
    </source>
</evidence>
<reference evidence="2" key="1">
    <citation type="submission" date="2024-03" db="EMBL/GenBank/DDBJ databases">
        <authorList>
            <consortium name="ELIXIR-Norway"/>
            <consortium name="Elixir Norway"/>
        </authorList>
    </citation>
    <scope>NUCLEOTIDE SEQUENCE</scope>
</reference>
<name>A0ABP1BR06_9BRYO</name>